<keyword evidence="1" id="KW-1133">Transmembrane helix</keyword>
<dbReference type="AlphaFoldDB" id="A0A1I4ZLD9"/>
<keyword evidence="3" id="KW-1185">Reference proteome</keyword>
<evidence type="ECO:0000256" key="1">
    <source>
        <dbReference type="SAM" id="Phobius"/>
    </source>
</evidence>
<organism evidence="2 3">
    <name type="scientific">Mycetocola miduiensis</name>
    <dbReference type="NCBI Taxonomy" id="995034"/>
    <lineage>
        <taxon>Bacteria</taxon>
        <taxon>Bacillati</taxon>
        <taxon>Actinomycetota</taxon>
        <taxon>Actinomycetes</taxon>
        <taxon>Micrococcales</taxon>
        <taxon>Microbacteriaceae</taxon>
        <taxon>Mycetocola</taxon>
    </lineage>
</organism>
<reference evidence="3" key="1">
    <citation type="submission" date="2016-10" db="EMBL/GenBank/DDBJ databases">
        <authorList>
            <person name="Varghese N."/>
            <person name="Submissions S."/>
        </authorList>
    </citation>
    <scope>NUCLEOTIDE SEQUENCE [LARGE SCALE GENOMIC DNA]</scope>
    <source>
        <strain evidence="3">CGMCC 1.11101</strain>
    </source>
</reference>
<name>A0A1I4ZLD9_9MICO</name>
<feature type="transmembrane region" description="Helical" evidence="1">
    <location>
        <begin position="20"/>
        <end position="40"/>
    </location>
</feature>
<proteinExistence type="predicted"/>
<evidence type="ECO:0000313" key="3">
    <source>
        <dbReference type="Proteomes" id="UP000198867"/>
    </source>
</evidence>
<evidence type="ECO:0000313" key="2">
    <source>
        <dbReference type="EMBL" id="SFN51062.1"/>
    </source>
</evidence>
<sequence length="59" mass="6562">MSHGDSEGLVTVTLEILRLMQMILVPCAFVAVMFFALNLFETFPKEKGAKLPPRPRNGV</sequence>
<protein>
    <submittedName>
        <fullName evidence="2">Uncharacterized protein</fullName>
    </submittedName>
</protein>
<accession>A0A1I4ZLD9</accession>
<dbReference type="Proteomes" id="UP000198867">
    <property type="component" value="Unassembled WGS sequence"/>
</dbReference>
<gene>
    <name evidence="2" type="ORF">SAMN05216219_0904</name>
</gene>
<dbReference type="EMBL" id="FOVM01000002">
    <property type="protein sequence ID" value="SFN51062.1"/>
    <property type="molecule type" value="Genomic_DNA"/>
</dbReference>
<keyword evidence="1" id="KW-0472">Membrane</keyword>
<keyword evidence="1" id="KW-0812">Transmembrane</keyword>